<feature type="transmembrane region" description="Helical" evidence="1">
    <location>
        <begin position="235"/>
        <end position="256"/>
    </location>
</feature>
<dbReference type="Proteomes" id="UP000442109">
    <property type="component" value="Unassembled WGS sequence"/>
</dbReference>
<feature type="transmembrane region" description="Helical" evidence="1">
    <location>
        <begin position="111"/>
        <end position="132"/>
    </location>
</feature>
<keyword evidence="3" id="KW-1185">Reference proteome</keyword>
<name>A0A844M214_9GAMM</name>
<dbReference type="RefSeq" id="WP_155587343.1">
    <property type="nucleotide sequence ID" value="NZ_WFKQ01000006.1"/>
</dbReference>
<evidence type="ECO:0000256" key="1">
    <source>
        <dbReference type="SAM" id="Phobius"/>
    </source>
</evidence>
<feature type="transmembrane region" description="Helical" evidence="1">
    <location>
        <begin position="276"/>
        <end position="297"/>
    </location>
</feature>
<dbReference type="Pfam" id="PF06772">
    <property type="entry name" value="LtrA"/>
    <property type="match status" value="1"/>
</dbReference>
<evidence type="ECO:0000313" key="3">
    <source>
        <dbReference type="Proteomes" id="UP000442109"/>
    </source>
</evidence>
<feature type="transmembrane region" description="Helical" evidence="1">
    <location>
        <begin position="144"/>
        <end position="165"/>
    </location>
</feature>
<proteinExistence type="predicted"/>
<dbReference type="InterPro" id="IPR010640">
    <property type="entry name" value="Low_temperature_requirement_A"/>
</dbReference>
<feature type="transmembrane region" description="Helical" evidence="1">
    <location>
        <begin position="371"/>
        <end position="391"/>
    </location>
</feature>
<feature type="transmembrane region" description="Helical" evidence="1">
    <location>
        <begin position="348"/>
        <end position="365"/>
    </location>
</feature>
<dbReference type="PANTHER" id="PTHR36840">
    <property type="entry name" value="BLL5714 PROTEIN"/>
    <property type="match status" value="1"/>
</dbReference>
<protein>
    <submittedName>
        <fullName evidence="2">Low temperature requirement protein A</fullName>
    </submittedName>
</protein>
<reference evidence="2 3" key="1">
    <citation type="journal article" date="2019" name="PLoS ONE">
        <title>Pup mortality in New Zealand sea lions (Phocarctos hookeri) at Enderby Island, Auckland Islands, 2013-18.</title>
        <authorList>
            <person name="Michael S.A."/>
            <person name="Hayman D.T.S."/>
            <person name="Gray R."/>
            <person name="Zhang J."/>
            <person name="Rogers L."/>
            <person name="Roe W.D."/>
        </authorList>
    </citation>
    <scope>NUCLEOTIDE SEQUENCE [LARGE SCALE GENOMIC DNA]</scope>
    <source>
        <strain evidence="2 3">SM868</strain>
    </source>
</reference>
<keyword evidence="1" id="KW-1133">Transmembrane helix</keyword>
<feature type="transmembrane region" description="Helical" evidence="1">
    <location>
        <begin position="52"/>
        <end position="72"/>
    </location>
</feature>
<dbReference type="PANTHER" id="PTHR36840:SF1">
    <property type="entry name" value="BLL5714 PROTEIN"/>
    <property type="match status" value="1"/>
</dbReference>
<dbReference type="EMBL" id="WFKQ01000006">
    <property type="protein sequence ID" value="MUG32720.1"/>
    <property type="molecule type" value="Genomic_DNA"/>
</dbReference>
<evidence type="ECO:0000313" key="2">
    <source>
        <dbReference type="EMBL" id="MUG32720.1"/>
    </source>
</evidence>
<sequence length="401" mass="45345">MSLPHIWPISARDTHEPNRASTPLELLFDLVYVIAISAAAQGLYKDLLAHEYAGFITFTVAFFILWNAWSSFTWFGSGYDPDDLPYRISVMMQMFGSLLIAANIHQFFEQGLIWIGVAGYAIMRLASCSQWWRVYRHVPGHKKVAGRSIFGLITLQLMWISWLFLPAAIKKPALFLFITAELLMPIWARSEQFDNWHPRHIAERYGLLTIIVLGEGILGVSQTILHFLISPAYSAFAIIISGSALVALLFAVWWLYFSIPFDDILDEERRRHDFVFFGYGHFFIFAALTGLGSTLKLVTEIIDETSEITAQGISQSYTMAMIMLQLASFLLALITLRALMCRNSSHNMVAVLASLVILALSYTMVHQGISITYGIWFSVLAPMSLIALFNWDNKTWAMKSG</sequence>
<dbReference type="AlphaFoldDB" id="A0A844M214"/>
<dbReference type="OrthoDB" id="7698234at2"/>
<gene>
    <name evidence="2" type="ORF">GB996_07900</name>
</gene>
<organism evidence="2 3">
    <name type="scientific">Psychrobacter sanguinis</name>
    <dbReference type="NCBI Taxonomy" id="861445"/>
    <lineage>
        <taxon>Bacteria</taxon>
        <taxon>Pseudomonadati</taxon>
        <taxon>Pseudomonadota</taxon>
        <taxon>Gammaproteobacteria</taxon>
        <taxon>Moraxellales</taxon>
        <taxon>Moraxellaceae</taxon>
        <taxon>Psychrobacter</taxon>
    </lineage>
</organism>
<accession>A0A844M214</accession>
<feature type="transmembrane region" description="Helical" evidence="1">
    <location>
        <begin position="20"/>
        <end position="40"/>
    </location>
</feature>
<keyword evidence="1" id="KW-0472">Membrane</keyword>
<feature type="transmembrane region" description="Helical" evidence="1">
    <location>
        <begin position="205"/>
        <end position="229"/>
    </location>
</feature>
<feature type="transmembrane region" description="Helical" evidence="1">
    <location>
        <begin position="317"/>
        <end position="336"/>
    </location>
</feature>
<comment type="caution">
    <text evidence="2">The sequence shown here is derived from an EMBL/GenBank/DDBJ whole genome shotgun (WGS) entry which is preliminary data.</text>
</comment>
<feature type="transmembrane region" description="Helical" evidence="1">
    <location>
        <begin position="84"/>
        <end position="104"/>
    </location>
</feature>
<keyword evidence="1" id="KW-0812">Transmembrane</keyword>